<evidence type="ECO:0000313" key="3">
    <source>
        <dbReference type="Proteomes" id="UP000001542"/>
    </source>
</evidence>
<reference evidence="2" key="1">
    <citation type="submission" date="2006-10" db="EMBL/GenBank/DDBJ databases">
        <authorList>
            <person name="Amadeo P."/>
            <person name="Zhao Q."/>
            <person name="Wortman J."/>
            <person name="Fraser-Liggett C."/>
            <person name="Carlton J."/>
        </authorList>
    </citation>
    <scope>NUCLEOTIDE SEQUENCE</scope>
    <source>
        <strain evidence="2">G3</strain>
    </source>
</reference>
<keyword evidence="3" id="KW-1185">Reference proteome</keyword>
<accession>A2D898</accession>
<dbReference type="InParanoid" id="A2D898"/>
<dbReference type="InterPro" id="IPR026906">
    <property type="entry name" value="LRR_5"/>
</dbReference>
<dbReference type="InterPro" id="IPR053139">
    <property type="entry name" value="Surface_bspA-like"/>
</dbReference>
<dbReference type="Proteomes" id="UP000001542">
    <property type="component" value="Unassembled WGS sequence"/>
</dbReference>
<dbReference type="SUPFAM" id="SSF52058">
    <property type="entry name" value="L domain-like"/>
    <property type="match status" value="6"/>
</dbReference>
<proteinExistence type="predicted"/>
<reference evidence="2" key="2">
    <citation type="journal article" date="2007" name="Science">
        <title>Draft genome sequence of the sexually transmitted pathogen Trichomonas vaginalis.</title>
        <authorList>
            <person name="Carlton J.M."/>
            <person name="Hirt R.P."/>
            <person name="Silva J.C."/>
            <person name="Delcher A.L."/>
            <person name="Schatz M."/>
            <person name="Zhao Q."/>
            <person name="Wortman J.R."/>
            <person name="Bidwell S.L."/>
            <person name="Alsmark U.C.M."/>
            <person name="Besteiro S."/>
            <person name="Sicheritz-Ponten T."/>
            <person name="Noel C.J."/>
            <person name="Dacks J.B."/>
            <person name="Foster P.G."/>
            <person name="Simillion C."/>
            <person name="Van de Peer Y."/>
            <person name="Miranda-Saavedra D."/>
            <person name="Barton G.J."/>
            <person name="Westrop G.D."/>
            <person name="Mueller S."/>
            <person name="Dessi D."/>
            <person name="Fiori P.L."/>
            <person name="Ren Q."/>
            <person name="Paulsen I."/>
            <person name="Zhang H."/>
            <person name="Bastida-Corcuera F.D."/>
            <person name="Simoes-Barbosa A."/>
            <person name="Brown M.T."/>
            <person name="Hayes R.D."/>
            <person name="Mukherjee M."/>
            <person name="Okumura C.Y."/>
            <person name="Schneider R."/>
            <person name="Smith A.J."/>
            <person name="Vanacova S."/>
            <person name="Villalvazo M."/>
            <person name="Haas B.J."/>
            <person name="Pertea M."/>
            <person name="Feldblyum T.V."/>
            <person name="Utterback T.R."/>
            <person name="Shu C.L."/>
            <person name="Osoegawa K."/>
            <person name="de Jong P.J."/>
            <person name="Hrdy I."/>
            <person name="Horvathova L."/>
            <person name="Zubacova Z."/>
            <person name="Dolezal P."/>
            <person name="Malik S.B."/>
            <person name="Logsdon J.M. Jr."/>
            <person name="Henze K."/>
            <person name="Gupta A."/>
            <person name="Wang C.C."/>
            <person name="Dunne R.L."/>
            <person name="Upcroft J.A."/>
            <person name="Upcroft P."/>
            <person name="White O."/>
            <person name="Salzberg S.L."/>
            <person name="Tang P."/>
            <person name="Chiu C.-H."/>
            <person name="Lee Y.-S."/>
            <person name="Embley T.M."/>
            <person name="Coombs G.H."/>
            <person name="Mottram J.C."/>
            <person name="Tachezy J."/>
            <person name="Fraser-Liggett C.M."/>
            <person name="Johnson P.J."/>
        </authorList>
    </citation>
    <scope>NUCLEOTIDE SEQUENCE [LARGE SCALE GENOMIC DNA]</scope>
    <source>
        <strain evidence="2">G3</strain>
    </source>
</reference>
<dbReference type="Gene3D" id="3.80.10.10">
    <property type="entry name" value="Ribonuclease Inhibitor"/>
    <property type="match status" value="8"/>
</dbReference>
<protein>
    <submittedName>
        <fullName evidence="2">Surface antigen BspA-like</fullName>
    </submittedName>
</protein>
<keyword evidence="1" id="KW-1133">Transmembrane helix</keyword>
<dbReference type="Pfam" id="PF13306">
    <property type="entry name" value="LRR_5"/>
    <property type="match status" value="7"/>
</dbReference>
<dbReference type="KEGG" id="tva:5469095"/>
<gene>
    <name evidence="2" type="ORF">TVAG_071950</name>
</gene>
<dbReference type="eggNOG" id="ENOG502SA9M">
    <property type="taxonomic scope" value="Eukaryota"/>
</dbReference>
<dbReference type="SMR" id="A2D898"/>
<dbReference type="Gene3D" id="3.40.50.12480">
    <property type="match status" value="1"/>
</dbReference>
<dbReference type="PANTHER" id="PTHR45661:SF3">
    <property type="entry name" value="IG-LIKE DOMAIN-CONTAINING PROTEIN"/>
    <property type="match status" value="1"/>
</dbReference>
<dbReference type="STRING" id="5722.A2D898"/>
<feature type="transmembrane region" description="Helical" evidence="1">
    <location>
        <begin position="1142"/>
        <end position="1160"/>
    </location>
</feature>
<dbReference type="EMBL" id="DS113178">
    <property type="protein sequence ID" value="EAY23531.1"/>
    <property type="molecule type" value="Genomic_DNA"/>
</dbReference>
<organism evidence="2 3">
    <name type="scientific">Trichomonas vaginalis (strain ATCC PRA-98 / G3)</name>
    <dbReference type="NCBI Taxonomy" id="412133"/>
    <lineage>
        <taxon>Eukaryota</taxon>
        <taxon>Metamonada</taxon>
        <taxon>Parabasalia</taxon>
        <taxon>Trichomonadida</taxon>
        <taxon>Trichomonadidae</taxon>
        <taxon>Trichomonas</taxon>
    </lineage>
</organism>
<evidence type="ECO:0000313" key="2">
    <source>
        <dbReference type="EMBL" id="EAY23531.1"/>
    </source>
</evidence>
<name>A2D898_TRIV3</name>
<dbReference type="RefSeq" id="XP_001584517.1">
    <property type="nucleotide sequence ID" value="XM_001584467.1"/>
</dbReference>
<evidence type="ECO:0000256" key="1">
    <source>
        <dbReference type="SAM" id="Phobius"/>
    </source>
</evidence>
<dbReference type="VEuPathDB" id="TrichDB:TVAG_071950"/>
<keyword evidence="1" id="KW-0472">Membrane</keyword>
<keyword evidence="1" id="KW-0812">Transmembrane</keyword>
<dbReference type="VEuPathDB" id="TrichDB:TVAGG3_1047090"/>
<dbReference type="InterPro" id="IPR032675">
    <property type="entry name" value="LRR_dom_sf"/>
</dbReference>
<dbReference type="AlphaFoldDB" id="A2D898"/>
<sequence>MKELIIRGDVRQLEYFENATLINITILECHSIGLGAFAACSNLKEVRISGDLTNISNGCFYACSKLDKVELPNTIRYIEDEAFLECYTLTEINFPNTLQEIGNGAFSGCRYISPNFGQNLRKIGNGCFSSCISIVEVTLYGEIEYLGNGAFRFCPNLTIFTLISNKSFQLGYDIFSGCVKLINVHLPNFINEIPDSCFYNCKSLTTFILPPNITKIGKSAFYNCEQIRSVTFPEHLQIISDGAFSHTGIESINLPISVIEIGNNAFSDCYYLKSFILNDAVTELKEACFENSFNGITLFLPRSIIKIGRRCFYNSSIIEIALSENINILSEYSFYNCTNLKRIILPTNLYEIHEGCFFSCSNIRELRIPSHANIRRYRWNSLMTSLSKIIFDEGIQSINDQEFFNFTNLKEVQFPSSLTTIKQKAFVNSGIVSLQINNVTNIELQAFASCLYLEEVIFGNNLEQLIIGDYAFVNCKSLKMVTFPNFPIYFGTYAFSGMNKVEEIHILASYSGRNNCPFYCMSDLKKVIFDYGIETIYKQEFKFCANLQEIIFPETLRYIQEEGLYYTGLLTVHLPILVQEIGKSAFAQCCSLKEITFNDWIMFLPESCFEGSFNFSEINLPSHLTTIKPNCFKDAKITFITFPSSLEQIQKDAFNNCKYLNMSLNFPYNLSYIGRSAFYNCELINEITIPSNLTNRSPGCFSYITGLEKVIFESGITEIYYEEYAYCINLKEIILPASLLKIQENAFMNSGLESISIPIQCKNIGKAAFKNCYSLNEVILNGNFYSLPISCFENGIKLKTFNFPSGLRVIDNYCFMNCSFETITLPNSIDEIKDYAFYNCSFLKSFDFPNKAYSFGRYSLGGTNLIEELFIPHIWGDYRGSHLFDGMINLKKVIFQDGVVSICYGEFANCIHLTEVQLPQSLTAIRAHAFNNTGFIRFILPDIITDLGESVFSNCFSLKEFIFNKNKYIPSSFFKNSFNYTEFIIPPTVREIWESCFENCKLISIHIPDSIRYFKRFAFYNCYTPNILQLPPGPFYLYDFCFSGSHLDKILTLTTNHTQYGAYFFENCTDIEKVIISDQIKIIRMEIFANCINLKEIILPNDIEIINERAFMGTKLHSVILPESVTEIGVGVFMNCYYLKNIILGSNIIEFIIVLIFVACKYQIMSY</sequence>
<dbReference type="PANTHER" id="PTHR45661">
    <property type="entry name" value="SURFACE ANTIGEN"/>
    <property type="match status" value="1"/>
</dbReference>